<dbReference type="GO" id="GO:0043190">
    <property type="term" value="C:ATP-binding cassette (ABC) transporter complex"/>
    <property type="evidence" value="ECO:0007669"/>
    <property type="project" value="InterPro"/>
</dbReference>
<dbReference type="GO" id="GO:0006824">
    <property type="term" value="P:cobalt ion transport"/>
    <property type="evidence" value="ECO:0007669"/>
    <property type="project" value="InterPro"/>
</dbReference>
<evidence type="ECO:0000256" key="2">
    <source>
        <dbReference type="ARBA" id="ARBA00022475"/>
    </source>
</evidence>
<dbReference type="InterPro" id="IPR003339">
    <property type="entry name" value="ABC/ECF_trnsptr_transmembrane"/>
</dbReference>
<evidence type="ECO:0000313" key="8">
    <source>
        <dbReference type="Proteomes" id="UP000238937"/>
    </source>
</evidence>
<comment type="caution">
    <text evidence="7">The sequence shown here is derived from an EMBL/GenBank/DDBJ whole genome shotgun (WGS) entry which is preliminary data.</text>
</comment>
<dbReference type="PANTHER" id="PTHR43723">
    <property type="entry name" value="COBALT TRANSPORT PROTEIN CBIQ"/>
    <property type="match status" value="1"/>
</dbReference>
<evidence type="ECO:0000256" key="5">
    <source>
        <dbReference type="ARBA" id="ARBA00023136"/>
    </source>
</evidence>
<dbReference type="AlphaFoldDB" id="A0A2T1GBP6"/>
<dbReference type="CDD" id="cd16914">
    <property type="entry name" value="EcfT"/>
    <property type="match status" value="1"/>
</dbReference>
<keyword evidence="2" id="KW-1003">Cell membrane</keyword>
<dbReference type="PANTHER" id="PTHR43723:SF1">
    <property type="entry name" value="COBALT TRANSPORT PROTEIN CBIQ"/>
    <property type="match status" value="1"/>
</dbReference>
<evidence type="ECO:0000256" key="1">
    <source>
        <dbReference type="ARBA" id="ARBA00004651"/>
    </source>
</evidence>
<dbReference type="OrthoDB" id="9815246at2"/>
<dbReference type="NCBIfam" id="TIGR02454">
    <property type="entry name" value="ECF_T_CbiQ"/>
    <property type="match status" value="1"/>
</dbReference>
<dbReference type="Proteomes" id="UP000238937">
    <property type="component" value="Unassembled WGS sequence"/>
</dbReference>
<evidence type="ECO:0000256" key="3">
    <source>
        <dbReference type="ARBA" id="ARBA00022692"/>
    </source>
</evidence>
<dbReference type="InterPro" id="IPR052770">
    <property type="entry name" value="Cobalt_transport_CbiQ"/>
</dbReference>
<sequence length="268" mass="30165">MSGLVHIQIDTLAYSNRLRHLPPAQKLCFAIAMLLLALVTHYPIQLAMLVWMSVWIVFHAGIPCRIYAAMMLGVMTFLVTGMPALAIEYTSSSADIHADAWGQISVWGGQLYLSRQGTFQAISASMRSLASTSALFFIILTIPAIDLASLCQKIGCPPILIELSLLVYRFIFLLADTAQKITTAQISRGGYRTHRLRINSLNLLVRQLIQRTASRYQQSILSINARGFNGEFRFWQPVAYRYSWRYATESIFGCTILIIGEILYRSYV</sequence>
<dbReference type="Pfam" id="PF02361">
    <property type="entry name" value="CbiQ"/>
    <property type="match status" value="1"/>
</dbReference>
<keyword evidence="3 6" id="KW-0812">Transmembrane</keyword>
<evidence type="ECO:0000313" key="7">
    <source>
        <dbReference type="EMBL" id="PSB54760.1"/>
    </source>
</evidence>
<name>A0A2T1GBP6_9CYAN</name>
<keyword evidence="4 6" id="KW-1133">Transmembrane helix</keyword>
<protein>
    <submittedName>
        <fullName evidence="7">Cobalt ECF transporter T component CbiQ</fullName>
    </submittedName>
</protein>
<feature type="transmembrane region" description="Helical" evidence="6">
    <location>
        <begin position="27"/>
        <end position="54"/>
    </location>
</feature>
<gene>
    <name evidence="7" type="primary">cbiQ</name>
    <name evidence="7" type="ORF">C7B77_17170</name>
</gene>
<evidence type="ECO:0000256" key="6">
    <source>
        <dbReference type="SAM" id="Phobius"/>
    </source>
</evidence>
<dbReference type="EMBL" id="PVWO01000235">
    <property type="protein sequence ID" value="PSB54760.1"/>
    <property type="molecule type" value="Genomic_DNA"/>
</dbReference>
<dbReference type="InterPro" id="IPR012809">
    <property type="entry name" value="ECF_CbiQ"/>
</dbReference>
<feature type="transmembrane region" description="Helical" evidence="6">
    <location>
        <begin position="129"/>
        <end position="150"/>
    </location>
</feature>
<organism evidence="7 8">
    <name type="scientific">Chamaesiphon polymorphus CCALA 037</name>
    <dbReference type="NCBI Taxonomy" id="2107692"/>
    <lineage>
        <taxon>Bacteria</taxon>
        <taxon>Bacillati</taxon>
        <taxon>Cyanobacteriota</taxon>
        <taxon>Cyanophyceae</taxon>
        <taxon>Gomontiellales</taxon>
        <taxon>Chamaesiphonaceae</taxon>
        <taxon>Chamaesiphon</taxon>
    </lineage>
</organism>
<evidence type="ECO:0000256" key="4">
    <source>
        <dbReference type="ARBA" id="ARBA00022989"/>
    </source>
</evidence>
<proteinExistence type="predicted"/>
<reference evidence="7 8" key="1">
    <citation type="submission" date="2018-03" db="EMBL/GenBank/DDBJ databases">
        <title>The ancient ancestry and fast evolution of plastids.</title>
        <authorList>
            <person name="Moore K.R."/>
            <person name="Magnabosco C."/>
            <person name="Momper L."/>
            <person name="Gold D.A."/>
            <person name="Bosak T."/>
            <person name="Fournier G.P."/>
        </authorList>
    </citation>
    <scope>NUCLEOTIDE SEQUENCE [LARGE SCALE GENOMIC DNA]</scope>
    <source>
        <strain evidence="7 8">CCALA 037</strain>
    </source>
</reference>
<comment type="subcellular location">
    <subcellularLocation>
        <location evidence="1">Cell membrane</location>
        <topology evidence="1">Multi-pass membrane protein</topology>
    </subcellularLocation>
</comment>
<feature type="transmembrane region" description="Helical" evidence="6">
    <location>
        <begin position="66"/>
        <end position="87"/>
    </location>
</feature>
<keyword evidence="5 6" id="KW-0472">Membrane</keyword>
<keyword evidence="8" id="KW-1185">Reference proteome</keyword>
<accession>A0A2T1GBP6</accession>